<keyword evidence="2" id="KW-1185">Reference proteome</keyword>
<evidence type="ECO:0000313" key="2">
    <source>
        <dbReference type="Proteomes" id="UP000261480"/>
    </source>
</evidence>
<dbReference type="Pfam" id="PF03917">
    <property type="entry name" value="GSH_synth_ATP"/>
    <property type="match status" value="1"/>
</dbReference>
<dbReference type="SUPFAM" id="SSF56059">
    <property type="entry name" value="Glutathione synthetase ATP-binding domain-like"/>
    <property type="match status" value="1"/>
</dbReference>
<organism evidence="1 2">
    <name type="scientific">Poecilia mexicana</name>
    <dbReference type="NCBI Taxonomy" id="48701"/>
    <lineage>
        <taxon>Eukaryota</taxon>
        <taxon>Metazoa</taxon>
        <taxon>Chordata</taxon>
        <taxon>Craniata</taxon>
        <taxon>Vertebrata</taxon>
        <taxon>Euteleostomi</taxon>
        <taxon>Actinopterygii</taxon>
        <taxon>Neopterygii</taxon>
        <taxon>Teleostei</taxon>
        <taxon>Neoteleostei</taxon>
        <taxon>Acanthomorphata</taxon>
        <taxon>Ovalentaria</taxon>
        <taxon>Atherinomorphae</taxon>
        <taxon>Cyprinodontiformes</taxon>
        <taxon>Poeciliidae</taxon>
        <taxon>Poeciliinae</taxon>
        <taxon>Poecilia</taxon>
    </lineage>
</organism>
<reference evidence="1" key="1">
    <citation type="submission" date="2025-08" db="UniProtKB">
        <authorList>
            <consortium name="Ensembl"/>
        </authorList>
    </citation>
    <scope>IDENTIFICATION</scope>
</reference>
<dbReference type="GO" id="GO:0004363">
    <property type="term" value="F:glutathione synthase activity"/>
    <property type="evidence" value="ECO:0007669"/>
    <property type="project" value="InterPro"/>
</dbReference>
<dbReference type="STRING" id="48701.ENSPMEP00000026477"/>
<dbReference type="GO" id="GO:0005524">
    <property type="term" value="F:ATP binding"/>
    <property type="evidence" value="ECO:0007669"/>
    <property type="project" value="InterPro"/>
</dbReference>
<accession>A0A3B3YGJ4</accession>
<dbReference type="PANTHER" id="PTHR11130">
    <property type="entry name" value="GLUTATHIONE SYNTHETASE"/>
    <property type="match status" value="1"/>
</dbReference>
<dbReference type="Gene3D" id="3.30.1490.80">
    <property type="match status" value="1"/>
</dbReference>
<dbReference type="AlphaFoldDB" id="A0A3B3YGJ4"/>
<protein>
    <submittedName>
        <fullName evidence="1">Uncharacterized protein</fullName>
    </submittedName>
</protein>
<evidence type="ECO:0000313" key="1">
    <source>
        <dbReference type="Ensembl" id="ENSPMEP00000026477.1"/>
    </source>
</evidence>
<dbReference type="Ensembl" id="ENSPMET00000002454.1">
    <property type="protein sequence ID" value="ENSPMEP00000026477.1"/>
    <property type="gene ID" value="ENSPMEG00000010185.1"/>
</dbReference>
<dbReference type="InterPro" id="IPR014049">
    <property type="entry name" value="Glutathione_synthase_N_euk"/>
</dbReference>
<sequence>MASRIPDEVMIDAALIKELAEVAKDAALLQGVLMRTKESPNSSELVTYAPFTLFPSPVPKSVFLQALSVQTHFNTLVDKISQDIDFLQEALASTIEVDDFTARLFKIHQQILKEGRSQVRISQTCMKESKQHSSYVVEEGITYLILHNTAPSNTKEKTQTK</sequence>
<dbReference type="Proteomes" id="UP000261480">
    <property type="component" value="Unplaced"/>
</dbReference>
<dbReference type="GO" id="GO:0043295">
    <property type="term" value="F:glutathione binding"/>
    <property type="evidence" value="ECO:0007669"/>
    <property type="project" value="TreeGrafter"/>
</dbReference>
<dbReference type="GO" id="GO:0005829">
    <property type="term" value="C:cytosol"/>
    <property type="evidence" value="ECO:0007669"/>
    <property type="project" value="TreeGrafter"/>
</dbReference>
<dbReference type="InterPro" id="IPR005615">
    <property type="entry name" value="Glutathione_synthase"/>
</dbReference>
<name>A0A3B3YGJ4_9TELE</name>
<dbReference type="PANTHER" id="PTHR11130:SF0">
    <property type="entry name" value="GLUTATHIONE SYNTHETASE"/>
    <property type="match status" value="1"/>
</dbReference>
<reference evidence="1" key="2">
    <citation type="submission" date="2025-09" db="UniProtKB">
        <authorList>
            <consortium name="Ensembl"/>
        </authorList>
    </citation>
    <scope>IDENTIFICATION</scope>
</reference>
<proteinExistence type="predicted"/>